<evidence type="ECO:0000256" key="2">
    <source>
        <dbReference type="ARBA" id="ARBA00005404"/>
    </source>
</evidence>
<comment type="cofactor">
    <cofactor evidence="1">
        <name>[4Fe-4S] cluster</name>
        <dbReference type="ChEBI" id="CHEBI:49883"/>
    </cofactor>
</comment>
<dbReference type="InterPro" id="IPR050123">
    <property type="entry name" value="Prok_molybdopt-oxidoreductase"/>
</dbReference>
<dbReference type="PROSITE" id="PS51839">
    <property type="entry name" value="4FE4S_HC3"/>
    <property type="match status" value="1"/>
</dbReference>
<dbReference type="GO" id="GO:0046872">
    <property type="term" value="F:metal ion binding"/>
    <property type="evidence" value="ECO:0007669"/>
    <property type="project" value="UniProtKB-KW"/>
</dbReference>
<dbReference type="SUPFAM" id="SSF54292">
    <property type="entry name" value="2Fe-2S ferredoxin-like"/>
    <property type="match status" value="1"/>
</dbReference>
<gene>
    <name evidence="13" type="primary">nqo3_2</name>
    <name evidence="13" type="ORF">LuPra_06192</name>
</gene>
<comment type="similarity">
    <text evidence="2">Belongs to the complex I 75 kDa subunit family.</text>
</comment>
<dbReference type="PANTHER" id="PTHR43105">
    <property type="entry name" value="RESPIRATORY NITRATE REDUCTASE"/>
    <property type="match status" value="1"/>
</dbReference>
<reference evidence="13 14" key="1">
    <citation type="journal article" date="2016" name="Genome Announc.">
        <title>First Complete Genome Sequence of a Subdivision 6 Acidobacterium Strain.</title>
        <authorList>
            <person name="Huang S."/>
            <person name="Vieira S."/>
            <person name="Bunk B."/>
            <person name="Riedel T."/>
            <person name="Sproer C."/>
            <person name="Overmann J."/>
        </authorList>
    </citation>
    <scope>NUCLEOTIDE SEQUENCE [LARGE SCALE GENOMIC DNA]</scope>
    <source>
        <strain evidence="14">DSM 100886 HEG_-6_39</strain>
    </source>
</reference>
<dbReference type="InterPro" id="IPR000283">
    <property type="entry name" value="NADH_UbQ_OxRdtase_75kDa_su_CS"/>
</dbReference>
<dbReference type="PANTHER" id="PTHR43105:SF13">
    <property type="entry name" value="NADH-UBIQUINONE OXIDOREDUCTASE 75 KDA SUBUNIT, MITOCHONDRIAL"/>
    <property type="match status" value="1"/>
</dbReference>
<dbReference type="Gene3D" id="3.30.70.20">
    <property type="match status" value="1"/>
</dbReference>
<evidence type="ECO:0000256" key="6">
    <source>
        <dbReference type="ARBA" id="ARBA00023004"/>
    </source>
</evidence>
<keyword evidence="14" id="KW-1185">Reference proteome</keyword>
<organism evidence="13 14">
    <name type="scientific">Luteitalea pratensis</name>
    <dbReference type="NCBI Taxonomy" id="1855912"/>
    <lineage>
        <taxon>Bacteria</taxon>
        <taxon>Pseudomonadati</taxon>
        <taxon>Acidobacteriota</taxon>
        <taxon>Vicinamibacteria</taxon>
        <taxon>Vicinamibacterales</taxon>
        <taxon>Vicinamibacteraceae</taxon>
        <taxon>Luteitalea</taxon>
    </lineage>
</organism>
<dbReference type="Proteomes" id="UP000076079">
    <property type="component" value="Chromosome"/>
</dbReference>
<dbReference type="PROSITE" id="PS00642">
    <property type="entry name" value="COMPLEX1_75K_2"/>
    <property type="match status" value="1"/>
</dbReference>
<dbReference type="SMART" id="SM00929">
    <property type="entry name" value="NADH-G_4Fe-4S_3"/>
    <property type="match status" value="1"/>
</dbReference>
<dbReference type="GO" id="GO:0042773">
    <property type="term" value="P:ATP synthesis coupled electron transport"/>
    <property type="evidence" value="ECO:0007669"/>
    <property type="project" value="InterPro"/>
</dbReference>
<evidence type="ECO:0000256" key="9">
    <source>
        <dbReference type="ARBA" id="ARBA00034078"/>
    </source>
</evidence>
<dbReference type="PROSITE" id="PS51085">
    <property type="entry name" value="2FE2S_FER_2"/>
    <property type="match status" value="1"/>
</dbReference>
<dbReference type="FunFam" id="3.10.20.740:FF:000001">
    <property type="entry name" value="NADH-quinone oxidoreductase subunit G"/>
    <property type="match status" value="1"/>
</dbReference>
<dbReference type="PROSITE" id="PS00643">
    <property type="entry name" value="COMPLEX1_75K_3"/>
    <property type="match status" value="1"/>
</dbReference>
<dbReference type="Gene3D" id="3.10.20.740">
    <property type="match status" value="1"/>
</dbReference>
<dbReference type="RefSeq" id="WP_110174321.1">
    <property type="nucleotide sequence ID" value="NZ_CP015136.1"/>
</dbReference>
<protein>
    <submittedName>
        <fullName evidence="13">NADH-quinone oxidoreductase subunit 3</fullName>
        <ecNumber evidence="13">1.6.5.11</ecNumber>
    </submittedName>
</protein>
<dbReference type="Gene3D" id="3.40.50.740">
    <property type="match status" value="1"/>
</dbReference>
<evidence type="ECO:0000256" key="5">
    <source>
        <dbReference type="ARBA" id="ARBA00022967"/>
    </source>
</evidence>
<dbReference type="OrthoDB" id="9805142at2"/>
<dbReference type="EC" id="1.6.5.11" evidence="13"/>
<feature type="domain" description="2Fe-2S ferredoxin-type" evidence="10">
    <location>
        <begin position="2"/>
        <end position="80"/>
    </location>
</feature>
<evidence type="ECO:0000256" key="4">
    <source>
        <dbReference type="ARBA" id="ARBA00022723"/>
    </source>
</evidence>
<dbReference type="InterPro" id="IPR054351">
    <property type="entry name" value="NADH_UbQ_OxRdtase_ferredoxin"/>
</dbReference>
<keyword evidence="7" id="KW-0411">Iron-sulfur</keyword>
<dbReference type="Gene3D" id="2.20.25.90">
    <property type="entry name" value="ADC-like domains"/>
    <property type="match status" value="1"/>
</dbReference>
<keyword evidence="4" id="KW-0479">Metal-binding</keyword>
<sequence length="594" mass="64292">MDTVTLTIDGREVTVAKGTTVLQAAIESGINVPYYCYHPGLGVDGNCRVCLVKVEKMPKLQVSCSITAAEGMVVHTQTPDVVKARAGVFEFLLLNHPLDCPVCDKGGECPLQDFSYSFGPDSSRNEFSRRVFDGEGVKADVDFGPTLMLNRNRCIMCTRCIRFMREIDGDAQIGVLARGNSSEIATFEERGIHSILSGNLMDVCPVGAITTRDYRFKSRPWDNPSAVDTICTLCEKGCNTTAWLRAKPEWAKGATLVRFTPRLNPDVNQFWMCDVGRFNYHWIESDQRLTRPIVSSAQGQQAATWNQALDRLRDELTAADGQIRFLLSAHASHEELFVFAKLGQALLGDKAQHAFDVAWTSSVKVQPPNTKFVVPPVDAPNVAGARMFGLVDDVTSAPDIAGLKQAVGDGSVKVLYVFDPGPEGSIGDTTWIVDAKKAGRIGTLVVQGVLMTPLAASADIVLPGAAFIEKDASYTNDQGRLQFASRAFPAPGEALEDAAIVLKVAKATGYDLGYASGAAVRHAIAETLPDEPGLAGIGSATFGEARAATHWLQSSNASERVKWDTLFQDLPPVKFADMLRPRPAGDVIPLRKVD</sequence>
<reference evidence="14" key="2">
    <citation type="submission" date="2016-04" db="EMBL/GenBank/DDBJ databases">
        <title>First Complete Genome Sequence of a Subdivision 6 Acidobacterium.</title>
        <authorList>
            <person name="Huang S."/>
            <person name="Vieira S."/>
            <person name="Bunk B."/>
            <person name="Riedel T."/>
            <person name="Sproeer C."/>
            <person name="Overmann J."/>
        </authorList>
    </citation>
    <scope>NUCLEOTIDE SEQUENCE [LARGE SCALE GENOMIC DNA]</scope>
    <source>
        <strain evidence="14">DSM 100886 HEG_-6_39</strain>
    </source>
</reference>
<dbReference type="SUPFAM" id="SSF53706">
    <property type="entry name" value="Formate dehydrogenase/DMSO reductase, domains 1-3"/>
    <property type="match status" value="1"/>
</dbReference>
<evidence type="ECO:0000313" key="14">
    <source>
        <dbReference type="Proteomes" id="UP000076079"/>
    </source>
</evidence>
<dbReference type="KEGG" id="abac:LuPra_06192"/>
<dbReference type="GO" id="GO:0008137">
    <property type="term" value="F:NADH dehydrogenase (ubiquinone) activity"/>
    <property type="evidence" value="ECO:0007669"/>
    <property type="project" value="InterPro"/>
</dbReference>
<dbReference type="PROSITE" id="PS51669">
    <property type="entry name" value="4FE4S_MOW_BIS_MGD"/>
    <property type="match status" value="1"/>
</dbReference>
<dbReference type="InterPro" id="IPR036010">
    <property type="entry name" value="2Fe-2S_ferredoxin-like_sf"/>
</dbReference>
<dbReference type="AlphaFoldDB" id="A0A143PXG1"/>
<name>A0A143PXG1_LUTPR</name>
<dbReference type="Pfam" id="PF00384">
    <property type="entry name" value="Molybdopterin"/>
    <property type="match status" value="1"/>
</dbReference>
<evidence type="ECO:0000256" key="3">
    <source>
        <dbReference type="ARBA" id="ARBA00022485"/>
    </source>
</evidence>
<dbReference type="InterPro" id="IPR001041">
    <property type="entry name" value="2Fe-2S_ferredoxin-type"/>
</dbReference>
<dbReference type="SUPFAM" id="SSF54862">
    <property type="entry name" value="4Fe-4S ferredoxins"/>
    <property type="match status" value="1"/>
</dbReference>
<keyword evidence="13" id="KW-0560">Oxidoreductase</keyword>
<dbReference type="CDD" id="cd00207">
    <property type="entry name" value="fer2"/>
    <property type="match status" value="1"/>
</dbReference>
<dbReference type="Pfam" id="PF10588">
    <property type="entry name" value="NADH-G_4Fe-4S_3"/>
    <property type="match status" value="1"/>
</dbReference>
<dbReference type="InterPro" id="IPR019574">
    <property type="entry name" value="NADH_UbQ_OxRdtase_Gsu_4Fe4S-bd"/>
</dbReference>
<dbReference type="GO" id="GO:0016491">
    <property type="term" value="F:oxidoreductase activity"/>
    <property type="evidence" value="ECO:0007669"/>
    <property type="project" value="UniProtKB-KW"/>
</dbReference>
<dbReference type="Pfam" id="PF13510">
    <property type="entry name" value="Fer2_4"/>
    <property type="match status" value="1"/>
</dbReference>
<keyword evidence="5" id="KW-1278">Translocase</keyword>
<dbReference type="Pfam" id="PF22117">
    <property type="entry name" value="Fer4_Nqo3"/>
    <property type="match status" value="1"/>
</dbReference>
<dbReference type="CDD" id="cd00368">
    <property type="entry name" value="Molybdopterin-Binding"/>
    <property type="match status" value="1"/>
</dbReference>
<evidence type="ECO:0000256" key="1">
    <source>
        <dbReference type="ARBA" id="ARBA00001966"/>
    </source>
</evidence>
<evidence type="ECO:0000313" key="13">
    <source>
        <dbReference type="EMBL" id="AMY12908.1"/>
    </source>
</evidence>
<dbReference type="GO" id="GO:0051539">
    <property type="term" value="F:4 iron, 4 sulfur cluster binding"/>
    <property type="evidence" value="ECO:0007669"/>
    <property type="project" value="UniProtKB-KW"/>
</dbReference>
<dbReference type="GO" id="GO:0048038">
    <property type="term" value="F:quinone binding"/>
    <property type="evidence" value="ECO:0007669"/>
    <property type="project" value="UniProtKB-KW"/>
</dbReference>
<dbReference type="PROSITE" id="PS00641">
    <property type="entry name" value="COMPLEX1_75K_1"/>
    <property type="match status" value="1"/>
</dbReference>
<dbReference type="PATRIC" id="fig|1813736.3.peg.6503"/>
<keyword evidence="6" id="KW-0408">Iron</keyword>
<dbReference type="FunFam" id="3.30.70.20:FF:000002">
    <property type="entry name" value="NADH-ubiquinone oxidoreductase 75 kDa subunit"/>
    <property type="match status" value="1"/>
</dbReference>
<dbReference type="InterPro" id="IPR006963">
    <property type="entry name" value="Mopterin_OxRdtase_4Fe-4S_dom"/>
</dbReference>
<evidence type="ECO:0000259" key="11">
    <source>
        <dbReference type="PROSITE" id="PS51669"/>
    </source>
</evidence>
<evidence type="ECO:0000259" key="12">
    <source>
        <dbReference type="PROSITE" id="PS51839"/>
    </source>
</evidence>
<comment type="cofactor">
    <cofactor evidence="9">
        <name>[2Fe-2S] cluster</name>
        <dbReference type="ChEBI" id="CHEBI:190135"/>
    </cofactor>
</comment>
<dbReference type="InterPro" id="IPR006656">
    <property type="entry name" value="Mopterin_OxRdtase"/>
</dbReference>
<feature type="domain" description="4Fe-4S Mo/W bis-MGD-type" evidence="11">
    <location>
        <begin position="224"/>
        <end position="287"/>
    </location>
</feature>
<evidence type="ECO:0000256" key="8">
    <source>
        <dbReference type="ARBA" id="ARBA00023027"/>
    </source>
</evidence>
<evidence type="ECO:0000259" key="10">
    <source>
        <dbReference type="PROSITE" id="PS51085"/>
    </source>
</evidence>
<keyword evidence="3" id="KW-0004">4Fe-4S</keyword>
<feature type="domain" description="4Fe-4S His(Cys)3-ligated-type" evidence="12">
    <location>
        <begin position="80"/>
        <end position="119"/>
    </location>
</feature>
<evidence type="ECO:0000256" key="7">
    <source>
        <dbReference type="ARBA" id="ARBA00023014"/>
    </source>
</evidence>
<dbReference type="EMBL" id="CP015136">
    <property type="protein sequence ID" value="AMY12908.1"/>
    <property type="molecule type" value="Genomic_DNA"/>
</dbReference>
<dbReference type="STRING" id="1855912.LuPra_06192"/>
<accession>A0A143PXG1</accession>
<proteinExistence type="inferred from homology"/>
<keyword evidence="8" id="KW-0520">NAD</keyword>
<dbReference type="GO" id="GO:0016020">
    <property type="term" value="C:membrane"/>
    <property type="evidence" value="ECO:0007669"/>
    <property type="project" value="InterPro"/>
</dbReference>
<dbReference type="GO" id="GO:0051537">
    <property type="term" value="F:2 iron, 2 sulfur cluster binding"/>
    <property type="evidence" value="ECO:0007669"/>
    <property type="project" value="UniProtKB-KW"/>
</dbReference>